<keyword evidence="5" id="KW-1185">Reference proteome</keyword>
<feature type="region of interest" description="Disordered" evidence="2">
    <location>
        <begin position="167"/>
        <end position="227"/>
    </location>
</feature>
<evidence type="ECO:0000256" key="1">
    <source>
        <dbReference type="PROSITE-ProRule" id="PRU01302"/>
    </source>
</evidence>
<comment type="similarity">
    <text evidence="1">Belongs to the LDB family.</text>
</comment>
<protein>
    <recommendedName>
        <fullName evidence="3">LIM interaction domain-containing protein</fullName>
    </recommendedName>
</protein>
<sequence>MLPPTTVEEQKPKPPRKRQRKTTTNSKSKKANASPAPVNSGFSSNPMPGNFSSMGFQDVMVVGEPSMMGGDYGEEDERTISRVENAQYDPNALQVFRFYLISFFKPFFIDFYVLSLLAFLNDRRAVLEDFLSKIAELFFGVNIASIQLQMQSMGSSGHIGGAGMSGLQTGPPMGSQMSGPGPQMAQTGPIGHGSSVQIGPGMSSATTQQLTQLGQPQNGHPPPQDATLRTHLEQNSENILHAKSQKNRVEVEAFRIWIWSAANECLGKSIFECNHDHRIDICLVAAISASSSDAPKARVKRKPRTAPELPTYVIMFTNRGVKRDFLLKMVVLECPAVEYEKLFATFCISPLPIL</sequence>
<feature type="compositionally biased region" description="Low complexity" evidence="2">
    <location>
        <begin position="170"/>
        <end position="184"/>
    </location>
</feature>
<evidence type="ECO:0000256" key="2">
    <source>
        <dbReference type="SAM" id="MobiDB-lite"/>
    </source>
</evidence>
<accession>W2TKZ6</accession>
<reference evidence="5" key="1">
    <citation type="journal article" date="2014" name="Nat. Genet.">
        <title>Genome of the human hookworm Necator americanus.</title>
        <authorList>
            <person name="Tang Y.T."/>
            <person name="Gao X."/>
            <person name="Rosa B.A."/>
            <person name="Abubucker S."/>
            <person name="Hallsworth-Pepin K."/>
            <person name="Martin J."/>
            <person name="Tyagi R."/>
            <person name="Heizer E."/>
            <person name="Zhang X."/>
            <person name="Bhonagiri-Palsikar V."/>
            <person name="Minx P."/>
            <person name="Warren W.C."/>
            <person name="Wang Q."/>
            <person name="Zhan B."/>
            <person name="Hotez P.J."/>
            <person name="Sternberg P.W."/>
            <person name="Dougall A."/>
            <person name="Gaze S.T."/>
            <person name="Mulvenna J."/>
            <person name="Sotillo J."/>
            <person name="Ranganathan S."/>
            <person name="Rabelo E.M."/>
            <person name="Wilson R.K."/>
            <person name="Felgner P.L."/>
            <person name="Bethony J."/>
            <person name="Hawdon J.M."/>
            <person name="Gasser R.B."/>
            <person name="Loukas A."/>
            <person name="Mitreva M."/>
        </authorList>
    </citation>
    <scope>NUCLEOTIDE SEQUENCE [LARGE SCALE GENOMIC DNA]</scope>
</reference>
<dbReference type="KEGG" id="nai:NECAME_07952"/>
<feature type="domain" description="LIM interaction" evidence="3">
    <location>
        <begin position="58"/>
        <end position="97"/>
    </location>
</feature>
<evidence type="ECO:0000259" key="3">
    <source>
        <dbReference type="PROSITE" id="PS51957"/>
    </source>
</evidence>
<dbReference type="GO" id="GO:0030274">
    <property type="term" value="F:LIM domain binding"/>
    <property type="evidence" value="ECO:0007669"/>
    <property type="project" value="UniProtKB-UniRule"/>
</dbReference>
<name>W2TKZ6_NECAM</name>
<evidence type="ECO:0000313" key="4">
    <source>
        <dbReference type="EMBL" id="ETN82463.1"/>
    </source>
</evidence>
<dbReference type="Pfam" id="PF17916">
    <property type="entry name" value="LID"/>
    <property type="match status" value="1"/>
</dbReference>
<feature type="compositionally biased region" description="Low complexity" evidence="2">
    <location>
        <begin position="22"/>
        <end position="37"/>
    </location>
</feature>
<organism evidence="4 5">
    <name type="scientific">Necator americanus</name>
    <name type="common">Human hookworm</name>
    <dbReference type="NCBI Taxonomy" id="51031"/>
    <lineage>
        <taxon>Eukaryota</taxon>
        <taxon>Metazoa</taxon>
        <taxon>Ecdysozoa</taxon>
        <taxon>Nematoda</taxon>
        <taxon>Chromadorea</taxon>
        <taxon>Rhabditida</taxon>
        <taxon>Rhabditina</taxon>
        <taxon>Rhabditomorpha</taxon>
        <taxon>Strongyloidea</taxon>
        <taxon>Ancylostomatidae</taxon>
        <taxon>Bunostominae</taxon>
        <taxon>Necator</taxon>
    </lineage>
</organism>
<dbReference type="STRING" id="51031.W2TKZ6"/>
<evidence type="ECO:0000313" key="5">
    <source>
        <dbReference type="Proteomes" id="UP000053676"/>
    </source>
</evidence>
<dbReference type="EMBL" id="KI658470">
    <property type="protein sequence ID" value="ETN82463.1"/>
    <property type="molecule type" value="Genomic_DNA"/>
</dbReference>
<feature type="region of interest" description="Disordered" evidence="2">
    <location>
        <begin position="1"/>
        <end position="44"/>
    </location>
</feature>
<dbReference type="AlphaFoldDB" id="W2TKZ6"/>
<dbReference type="OrthoDB" id="774557at2759"/>
<dbReference type="Proteomes" id="UP000053676">
    <property type="component" value="Unassembled WGS sequence"/>
</dbReference>
<proteinExistence type="inferred from homology"/>
<dbReference type="PROSITE" id="PS51957">
    <property type="entry name" value="LID"/>
    <property type="match status" value="1"/>
</dbReference>
<gene>
    <name evidence="4" type="ORF">NECAME_07952</name>
</gene>
<dbReference type="InterPro" id="IPR041363">
    <property type="entry name" value="LID"/>
</dbReference>